<dbReference type="SUPFAM" id="SSF53756">
    <property type="entry name" value="UDP-Glycosyltransferase/glycogen phosphorylase"/>
    <property type="match status" value="1"/>
</dbReference>
<proteinExistence type="predicted"/>
<feature type="transmembrane region" description="Helical" evidence="1">
    <location>
        <begin position="107"/>
        <end position="127"/>
    </location>
</feature>
<evidence type="ECO:0000313" key="2">
    <source>
        <dbReference type="EMBL" id="MFD2203182.1"/>
    </source>
</evidence>
<keyword evidence="1" id="KW-0472">Membrane</keyword>
<evidence type="ECO:0000313" key="3">
    <source>
        <dbReference type="Proteomes" id="UP001597414"/>
    </source>
</evidence>
<keyword evidence="3" id="KW-1185">Reference proteome</keyword>
<comment type="caution">
    <text evidence="2">The sequence shown here is derived from an EMBL/GenBank/DDBJ whole genome shotgun (WGS) entry which is preliminary data.</text>
</comment>
<evidence type="ECO:0008006" key="4">
    <source>
        <dbReference type="Google" id="ProtNLM"/>
    </source>
</evidence>
<gene>
    <name evidence="2" type="ORF">ACFSKV_16515</name>
</gene>
<organism evidence="2 3">
    <name type="scientific">Shivajiella indica</name>
    <dbReference type="NCBI Taxonomy" id="872115"/>
    <lineage>
        <taxon>Bacteria</taxon>
        <taxon>Pseudomonadati</taxon>
        <taxon>Bacteroidota</taxon>
        <taxon>Cytophagia</taxon>
        <taxon>Cytophagales</taxon>
        <taxon>Cyclobacteriaceae</taxon>
        <taxon>Shivajiella</taxon>
    </lineage>
</organism>
<dbReference type="RefSeq" id="WP_380805214.1">
    <property type="nucleotide sequence ID" value="NZ_JBHUIV010000025.1"/>
</dbReference>
<dbReference type="Proteomes" id="UP001597414">
    <property type="component" value="Unassembled WGS sequence"/>
</dbReference>
<dbReference type="EMBL" id="JBHUIV010000025">
    <property type="protein sequence ID" value="MFD2203182.1"/>
    <property type="molecule type" value="Genomic_DNA"/>
</dbReference>
<reference evidence="3" key="1">
    <citation type="journal article" date="2019" name="Int. J. Syst. Evol. Microbiol.">
        <title>The Global Catalogue of Microorganisms (GCM) 10K type strain sequencing project: providing services to taxonomists for standard genome sequencing and annotation.</title>
        <authorList>
            <consortium name="The Broad Institute Genomics Platform"/>
            <consortium name="The Broad Institute Genome Sequencing Center for Infectious Disease"/>
            <person name="Wu L."/>
            <person name="Ma J."/>
        </authorList>
    </citation>
    <scope>NUCLEOTIDE SEQUENCE [LARGE SCALE GENOMIC DNA]</scope>
    <source>
        <strain evidence="3">KCTC 19812</strain>
    </source>
</reference>
<name>A0ABW5BAP4_9BACT</name>
<protein>
    <recommendedName>
        <fullName evidence="4">UDP-N-acetylglucosamine 2-epimerase domain-containing protein</fullName>
    </recommendedName>
</protein>
<accession>A0ABW5BAP4</accession>
<keyword evidence="1" id="KW-1133">Transmembrane helix</keyword>
<evidence type="ECO:0000256" key="1">
    <source>
        <dbReference type="SAM" id="Phobius"/>
    </source>
</evidence>
<sequence length="454" mass="52817">MNVLYKEIIDHSLFVTSKLAEKKGVHSTFNNPFETFLKIWISSIWKLFKQIAKFNFGITNPFKFKKFLFFLGSNNQYVALEPLFTELEGNFTGIKNKFIDKDNIVEFSNLPIFYIYLIQVFILPFLYNSNNRYLIENFGNKIPGKKIFETIFFTISCFHFFNIIFKIKKPKIIIMANDHTNINVGILYAARNNGIKSVYFQHANVSEIFPPLKFDYALLNSELAAEVYFEISHSKTKIFCIGNMKADRYLNKKREFNPKQKKILLSVNKSHEVKLYEDLALKLAKLEDVKFIKIRLHPSISGEKFELVDSKIQLSDFFIENSFECLKDIDLQVAGNSSIIEEALFTNTPTLYFDLVPELSDYYGYVKNGIVIGNFNKIEEIIKFIKNYIVFQPVFSKAANYSSSINTRFMGKTNKLAANILFEIENDNILEDFELTKTSLESSIEIYTIKKQLL</sequence>
<keyword evidence="1" id="KW-0812">Transmembrane</keyword>
<feature type="transmembrane region" description="Helical" evidence="1">
    <location>
        <begin position="147"/>
        <end position="165"/>
    </location>
</feature>